<name>A0ABD3NC79_9STRA</name>
<evidence type="ECO:0000313" key="4">
    <source>
        <dbReference type="EMBL" id="KAL3773219.1"/>
    </source>
</evidence>
<dbReference type="InterPro" id="IPR004331">
    <property type="entry name" value="SPX_dom"/>
</dbReference>
<dbReference type="InterPro" id="IPR000719">
    <property type="entry name" value="Prot_kinase_dom"/>
</dbReference>
<keyword evidence="5" id="KW-1185">Reference proteome</keyword>
<sequence length="768" mass="87080">MVQFGQTLNEKVKGEWRSHAVPYNELKQILRTTQNGEANSVHTESSYSISTAQKAAFGRMYERAVVKLVAFYEDKSQWARSKSIELEQEVTLCLRAPEGVDISGLIDRLSTFSKEVGLVLEFLELNVMACSKITKKFDKRTGSTLRASKMQRLKTNHHFLFDGGALTQIKSRTDDGVRQLYFLYAKLRSKKATNVKAPPIIEFNPQESDSSKSKSVSWDEQVRGGSVGVGSIHETKESKFITNCIDKVNEELIYFTMIFNDLNNLRVTLEIQRIRSPFFDALPPRNSPPSFECNEIKLNKVLGAGEYCRIHEVASFSVPESCHICFMHRGFEEPSSSEGLPSNTSENSTLSSGSTPKKVVEIIDNTDNNMIPKSNEDSPMLLKKTLASSPNAPTGKGHKRVVSWDEIPKVISSFESSKTLTTAERQNMNRLPKTSHHKLVSCFSFVKDDNISDYDELEEDHEDEFDHETRGFMKDHCLREGEARYAVKRVKHELEGEGVVDAAIDLAREAQFLAGLSHPGIIKIRGTVGVPGHPRYAIVLDRLFDTLEVRIQVWKEQVKQSQGFMSLFHKNKATLKKNWIDRLLCAYDISHAMNYLHSRGRQILDLMLGIFDLGLAKELKPSQKVGTDQYHTSGIAGTRRYMAPEVAQVMPYGLSADVYSYGILVWEMLTLQPAFHNYSRAKHFKEVIVEGRRPKIPRSWPFVEQNLLKRCWAPTPTDRPTFQAICQLIKFGLPDESFESTRSVDLAMRSIRSTGRNISNYPTKRTQL</sequence>
<gene>
    <name evidence="4" type="ORF">ACHAWO_005058</name>
</gene>
<dbReference type="PANTHER" id="PTHR44329">
    <property type="entry name" value="SERINE/THREONINE-PROTEIN KINASE TNNI3K-RELATED"/>
    <property type="match status" value="1"/>
</dbReference>
<feature type="compositionally biased region" description="Polar residues" evidence="1">
    <location>
        <begin position="335"/>
        <end position="355"/>
    </location>
</feature>
<protein>
    <recommendedName>
        <fullName evidence="6">Protein kinase domain-containing protein</fullName>
    </recommendedName>
</protein>
<organism evidence="4 5">
    <name type="scientific">Cyclotella atomus</name>
    <dbReference type="NCBI Taxonomy" id="382360"/>
    <lineage>
        <taxon>Eukaryota</taxon>
        <taxon>Sar</taxon>
        <taxon>Stramenopiles</taxon>
        <taxon>Ochrophyta</taxon>
        <taxon>Bacillariophyta</taxon>
        <taxon>Coscinodiscophyceae</taxon>
        <taxon>Thalassiosirophycidae</taxon>
        <taxon>Stephanodiscales</taxon>
        <taxon>Stephanodiscaceae</taxon>
        <taxon>Cyclotella</taxon>
    </lineage>
</organism>
<dbReference type="InterPro" id="IPR011009">
    <property type="entry name" value="Kinase-like_dom_sf"/>
</dbReference>
<dbReference type="Proteomes" id="UP001530400">
    <property type="component" value="Unassembled WGS sequence"/>
</dbReference>
<dbReference type="AlphaFoldDB" id="A0ABD3NC79"/>
<dbReference type="PROSITE" id="PS50011">
    <property type="entry name" value="PROTEIN_KINASE_DOM"/>
    <property type="match status" value="1"/>
</dbReference>
<dbReference type="CDD" id="cd14447">
    <property type="entry name" value="SPX"/>
    <property type="match status" value="1"/>
</dbReference>
<dbReference type="Pfam" id="PF03105">
    <property type="entry name" value="SPX"/>
    <property type="match status" value="1"/>
</dbReference>
<dbReference type="PROSITE" id="PS51382">
    <property type="entry name" value="SPX"/>
    <property type="match status" value="1"/>
</dbReference>
<dbReference type="Pfam" id="PF07714">
    <property type="entry name" value="PK_Tyr_Ser-Thr"/>
    <property type="match status" value="1"/>
</dbReference>
<reference evidence="4 5" key="1">
    <citation type="submission" date="2024-10" db="EMBL/GenBank/DDBJ databases">
        <title>Updated reference genomes for cyclostephanoid diatoms.</title>
        <authorList>
            <person name="Roberts W.R."/>
            <person name="Alverson A.J."/>
        </authorList>
    </citation>
    <scope>NUCLEOTIDE SEQUENCE [LARGE SCALE GENOMIC DNA]</scope>
    <source>
        <strain evidence="4 5">AJA010-31</strain>
    </source>
</reference>
<accession>A0ABD3NC79</accession>
<comment type="caution">
    <text evidence="4">The sequence shown here is derived from an EMBL/GenBank/DDBJ whole genome shotgun (WGS) entry which is preliminary data.</text>
</comment>
<dbReference type="Gene3D" id="1.10.510.10">
    <property type="entry name" value="Transferase(Phosphotransferase) domain 1"/>
    <property type="match status" value="1"/>
</dbReference>
<dbReference type="EMBL" id="JALLPJ020001242">
    <property type="protein sequence ID" value="KAL3773219.1"/>
    <property type="molecule type" value="Genomic_DNA"/>
</dbReference>
<evidence type="ECO:0000259" key="3">
    <source>
        <dbReference type="PROSITE" id="PS51382"/>
    </source>
</evidence>
<evidence type="ECO:0000259" key="2">
    <source>
        <dbReference type="PROSITE" id="PS50011"/>
    </source>
</evidence>
<dbReference type="InterPro" id="IPR001245">
    <property type="entry name" value="Ser-Thr/Tyr_kinase_cat_dom"/>
</dbReference>
<feature type="domain" description="Protein kinase" evidence="2">
    <location>
        <begin position="454"/>
        <end position="731"/>
    </location>
</feature>
<feature type="domain" description="SPX" evidence="3">
    <location>
        <begin position="2"/>
        <end position="151"/>
    </location>
</feature>
<dbReference type="InterPro" id="IPR051681">
    <property type="entry name" value="Ser/Thr_Kinases-Pseudokinases"/>
</dbReference>
<evidence type="ECO:0000313" key="5">
    <source>
        <dbReference type="Proteomes" id="UP001530400"/>
    </source>
</evidence>
<evidence type="ECO:0008006" key="6">
    <source>
        <dbReference type="Google" id="ProtNLM"/>
    </source>
</evidence>
<dbReference type="SUPFAM" id="SSF56112">
    <property type="entry name" value="Protein kinase-like (PK-like)"/>
    <property type="match status" value="1"/>
</dbReference>
<proteinExistence type="predicted"/>
<evidence type="ECO:0000256" key="1">
    <source>
        <dbReference type="SAM" id="MobiDB-lite"/>
    </source>
</evidence>
<feature type="region of interest" description="Disordered" evidence="1">
    <location>
        <begin position="335"/>
        <end position="357"/>
    </location>
</feature>